<name>A0AAE0U0R2_9PEZI</name>
<reference evidence="2" key="1">
    <citation type="journal article" date="2023" name="Mol. Phylogenet. Evol.">
        <title>Genome-scale phylogeny and comparative genomics of the fungal order Sordariales.</title>
        <authorList>
            <person name="Hensen N."/>
            <person name="Bonometti L."/>
            <person name="Westerberg I."/>
            <person name="Brannstrom I.O."/>
            <person name="Guillou S."/>
            <person name="Cros-Aarteil S."/>
            <person name="Calhoun S."/>
            <person name="Haridas S."/>
            <person name="Kuo A."/>
            <person name="Mondo S."/>
            <person name="Pangilinan J."/>
            <person name="Riley R."/>
            <person name="LaButti K."/>
            <person name="Andreopoulos B."/>
            <person name="Lipzen A."/>
            <person name="Chen C."/>
            <person name="Yan M."/>
            <person name="Daum C."/>
            <person name="Ng V."/>
            <person name="Clum A."/>
            <person name="Steindorff A."/>
            <person name="Ohm R.A."/>
            <person name="Martin F."/>
            <person name="Silar P."/>
            <person name="Natvig D.O."/>
            <person name="Lalanne C."/>
            <person name="Gautier V."/>
            <person name="Ament-Velasquez S.L."/>
            <person name="Kruys A."/>
            <person name="Hutchinson M.I."/>
            <person name="Powell A.J."/>
            <person name="Barry K."/>
            <person name="Miller A.N."/>
            <person name="Grigoriev I.V."/>
            <person name="Debuchy R."/>
            <person name="Gladieux P."/>
            <person name="Hiltunen Thoren M."/>
            <person name="Johannesson H."/>
        </authorList>
    </citation>
    <scope>NUCLEOTIDE SEQUENCE</scope>
    <source>
        <strain evidence="2">CBS 232.78</strain>
    </source>
</reference>
<evidence type="ECO:0000313" key="3">
    <source>
        <dbReference type="Proteomes" id="UP001285441"/>
    </source>
</evidence>
<dbReference type="Proteomes" id="UP001285441">
    <property type="component" value="Unassembled WGS sequence"/>
</dbReference>
<feature type="compositionally biased region" description="Acidic residues" evidence="1">
    <location>
        <begin position="121"/>
        <end position="157"/>
    </location>
</feature>
<proteinExistence type="predicted"/>
<organism evidence="2 3">
    <name type="scientific">Podospora didyma</name>
    <dbReference type="NCBI Taxonomy" id="330526"/>
    <lineage>
        <taxon>Eukaryota</taxon>
        <taxon>Fungi</taxon>
        <taxon>Dikarya</taxon>
        <taxon>Ascomycota</taxon>
        <taxon>Pezizomycotina</taxon>
        <taxon>Sordariomycetes</taxon>
        <taxon>Sordariomycetidae</taxon>
        <taxon>Sordariales</taxon>
        <taxon>Podosporaceae</taxon>
        <taxon>Podospora</taxon>
    </lineage>
</organism>
<gene>
    <name evidence="2" type="ORF">B0H63DRAFT_468171</name>
</gene>
<evidence type="ECO:0000313" key="2">
    <source>
        <dbReference type="EMBL" id="KAK3386647.1"/>
    </source>
</evidence>
<dbReference type="AlphaFoldDB" id="A0AAE0U0R2"/>
<accession>A0AAE0U0R2</accession>
<feature type="region of interest" description="Disordered" evidence="1">
    <location>
        <begin position="87"/>
        <end position="194"/>
    </location>
</feature>
<keyword evidence="3" id="KW-1185">Reference proteome</keyword>
<protein>
    <submittedName>
        <fullName evidence="2">Uncharacterized protein</fullName>
    </submittedName>
</protein>
<feature type="compositionally biased region" description="Low complexity" evidence="1">
    <location>
        <begin position="105"/>
        <end position="114"/>
    </location>
</feature>
<evidence type="ECO:0000256" key="1">
    <source>
        <dbReference type="SAM" id="MobiDB-lite"/>
    </source>
</evidence>
<comment type="caution">
    <text evidence="2">The sequence shown here is derived from an EMBL/GenBank/DDBJ whole genome shotgun (WGS) entry which is preliminary data.</text>
</comment>
<sequence>MKDKHKLMIETLQQRLTDMHVTTTNALTIAEEKQKCTQLHYQDELRKAFGSRLEMYRGGYYDGLYGLDPRYKLGGEELDDLEEAGIEVNDEEKENSGNKNKTKDQQAAVQVQEQQQKEQKDEQEELEIIDLAEADDEADGETEEMSDDLEDDDEDSTDGTTVVVETKTEAGAPEALNEGEGKEDQQGAASAKSRFVPEAFGKFLGFNYLA</sequence>
<reference evidence="2" key="2">
    <citation type="submission" date="2023-06" db="EMBL/GenBank/DDBJ databases">
        <authorList>
            <consortium name="Lawrence Berkeley National Laboratory"/>
            <person name="Haridas S."/>
            <person name="Hensen N."/>
            <person name="Bonometti L."/>
            <person name="Westerberg I."/>
            <person name="Brannstrom I.O."/>
            <person name="Guillou S."/>
            <person name="Cros-Aarteil S."/>
            <person name="Calhoun S."/>
            <person name="Kuo A."/>
            <person name="Mondo S."/>
            <person name="Pangilinan J."/>
            <person name="Riley R."/>
            <person name="LaButti K."/>
            <person name="Andreopoulos B."/>
            <person name="Lipzen A."/>
            <person name="Chen C."/>
            <person name="Yanf M."/>
            <person name="Daum C."/>
            <person name="Ng V."/>
            <person name="Clum A."/>
            <person name="Steindorff A."/>
            <person name="Ohm R."/>
            <person name="Martin F."/>
            <person name="Silar P."/>
            <person name="Natvig D."/>
            <person name="Lalanne C."/>
            <person name="Gautier V."/>
            <person name="Ament-velasquez S.L."/>
            <person name="Kruys A."/>
            <person name="Hutchinson M.I."/>
            <person name="Powell A.J."/>
            <person name="Barry K."/>
            <person name="Miller A.N."/>
            <person name="Grigoriev I.V."/>
            <person name="Debuchy R."/>
            <person name="Gladieux P."/>
            <person name="Thoren M.H."/>
            <person name="Johannesson H."/>
        </authorList>
    </citation>
    <scope>NUCLEOTIDE SEQUENCE</scope>
    <source>
        <strain evidence="2">CBS 232.78</strain>
    </source>
</reference>
<dbReference type="EMBL" id="JAULSW010000003">
    <property type="protein sequence ID" value="KAK3386647.1"/>
    <property type="molecule type" value="Genomic_DNA"/>
</dbReference>